<keyword evidence="5" id="KW-1185">Reference proteome</keyword>
<sequence>MAQKVITTYIDDLDGSELASGAGETVRFAIDGTEYEIDLGADNAKNLRESLKPYIGAGRPVKRGRRTSSTSTRNSAENLAAIREWAAKNGHAVSSRGRIPQAVQDAYRAAN</sequence>
<dbReference type="InterPro" id="IPR042261">
    <property type="entry name" value="Lsr2-like_dimerization"/>
</dbReference>
<feature type="domain" description="Lsr2 DNA-binding" evidence="3">
    <location>
        <begin position="75"/>
        <end position="110"/>
    </location>
</feature>
<evidence type="ECO:0000259" key="3">
    <source>
        <dbReference type="Pfam" id="PF23359"/>
    </source>
</evidence>
<evidence type="ECO:0000313" key="5">
    <source>
        <dbReference type="Proteomes" id="UP000266915"/>
    </source>
</evidence>
<dbReference type="InterPro" id="IPR024412">
    <property type="entry name" value="Lsr2_dim_dom"/>
</dbReference>
<dbReference type="Gene3D" id="4.10.320.10">
    <property type="entry name" value="E3-binding domain"/>
    <property type="match status" value="1"/>
</dbReference>
<reference evidence="4 5" key="1">
    <citation type="submission" date="2018-11" db="EMBL/GenBank/DDBJ databases">
        <title>Sequencing the genomes of 1000 actinobacteria strains.</title>
        <authorList>
            <person name="Klenk H.-P."/>
        </authorList>
    </citation>
    <scope>NUCLEOTIDE SEQUENCE [LARGE SCALE GENOMIC DNA]</scope>
    <source>
        <strain evidence="4 5">DSM 14012</strain>
    </source>
</reference>
<dbReference type="InterPro" id="IPR036625">
    <property type="entry name" value="E3-bd_dom_sf"/>
</dbReference>
<dbReference type="AlphaFoldDB" id="A0A3N2C548"/>
<accession>A0A3N2C548</accession>
<gene>
    <name evidence="4" type="ORF">EDD42_2474</name>
</gene>
<evidence type="ECO:0000256" key="1">
    <source>
        <dbReference type="ARBA" id="ARBA00023125"/>
    </source>
</evidence>
<dbReference type="Proteomes" id="UP000266915">
    <property type="component" value="Unassembled WGS sequence"/>
</dbReference>
<dbReference type="Gene3D" id="3.30.60.230">
    <property type="entry name" value="Lsr2, dimerization domain"/>
    <property type="match status" value="1"/>
</dbReference>
<name>A0A3N2C548_9MICO</name>
<organism evidence="4 5">
    <name type="scientific">Plantibacter flavus</name>
    <dbReference type="NCBI Taxonomy" id="150123"/>
    <lineage>
        <taxon>Bacteria</taxon>
        <taxon>Bacillati</taxon>
        <taxon>Actinomycetota</taxon>
        <taxon>Actinomycetes</taxon>
        <taxon>Micrococcales</taxon>
        <taxon>Microbacteriaceae</taxon>
        <taxon>Plantibacter</taxon>
    </lineage>
</organism>
<comment type="caution">
    <text evidence="4">The sequence shown here is derived from an EMBL/GenBank/DDBJ whole genome shotgun (WGS) entry which is preliminary data.</text>
</comment>
<dbReference type="InterPro" id="IPR055370">
    <property type="entry name" value="Lsr2_DNA-bd"/>
</dbReference>
<keyword evidence="1" id="KW-0238">DNA-binding</keyword>
<dbReference type="Pfam" id="PF23359">
    <property type="entry name" value="Lsr2_DNA-bd"/>
    <property type="match status" value="1"/>
</dbReference>
<evidence type="ECO:0000313" key="4">
    <source>
        <dbReference type="EMBL" id="ROR82384.1"/>
    </source>
</evidence>
<dbReference type="EMBL" id="RKHL01000001">
    <property type="protein sequence ID" value="ROR82384.1"/>
    <property type="molecule type" value="Genomic_DNA"/>
</dbReference>
<dbReference type="Pfam" id="PF11774">
    <property type="entry name" value="Lsr2"/>
    <property type="match status" value="1"/>
</dbReference>
<feature type="domain" description="Lsr2 dimerization" evidence="2">
    <location>
        <begin position="1"/>
        <end position="61"/>
    </location>
</feature>
<dbReference type="GO" id="GO:0016746">
    <property type="term" value="F:acyltransferase activity"/>
    <property type="evidence" value="ECO:0007669"/>
    <property type="project" value="InterPro"/>
</dbReference>
<protein>
    <submittedName>
        <fullName evidence="4">Putative Rdx family selenoprotein</fullName>
    </submittedName>
</protein>
<dbReference type="RefSeq" id="WP_085513359.1">
    <property type="nucleotide sequence ID" value="NZ_FXAP01000005.1"/>
</dbReference>
<dbReference type="GO" id="GO:0003677">
    <property type="term" value="F:DNA binding"/>
    <property type="evidence" value="ECO:0007669"/>
    <property type="project" value="UniProtKB-KW"/>
</dbReference>
<proteinExistence type="predicted"/>
<evidence type="ECO:0000259" key="2">
    <source>
        <dbReference type="Pfam" id="PF11774"/>
    </source>
</evidence>